<comment type="similarity">
    <text evidence="2 7">Belongs to the peptidase S1B family.</text>
</comment>
<evidence type="ECO:0000313" key="10">
    <source>
        <dbReference type="Proteomes" id="UP001303760"/>
    </source>
</evidence>
<evidence type="ECO:0000256" key="4">
    <source>
        <dbReference type="ARBA" id="ARBA00022729"/>
    </source>
</evidence>
<proteinExistence type="inferred from homology"/>
<dbReference type="SUPFAM" id="SSF50494">
    <property type="entry name" value="Trypsin-like serine proteases"/>
    <property type="match status" value="1"/>
</dbReference>
<reference evidence="9" key="1">
    <citation type="journal article" date="2023" name="Mol. Phylogenet. Evol.">
        <title>Genome-scale phylogeny and comparative genomics of the fungal order Sordariales.</title>
        <authorList>
            <person name="Hensen N."/>
            <person name="Bonometti L."/>
            <person name="Westerberg I."/>
            <person name="Brannstrom I.O."/>
            <person name="Guillou S."/>
            <person name="Cros-Aarteil S."/>
            <person name="Calhoun S."/>
            <person name="Haridas S."/>
            <person name="Kuo A."/>
            <person name="Mondo S."/>
            <person name="Pangilinan J."/>
            <person name="Riley R."/>
            <person name="LaButti K."/>
            <person name="Andreopoulos B."/>
            <person name="Lipzen A."/>
            <person name="Chen C."/>
            <person name="Yan M."/>
            <person name="Daum C."/>
            <person name="Ng V."/>
            <person name="Clum A."/>
            <person name="Steindorff A."/>
            <person name="Ohm R.A."/>
            <person name="Martin F."/>
            <person name="Silar P."/>
            <person name="Natvig D.O."/>
            <person name="Lalanne C."/>
            <person name="Gautier V."/>
            <person name="Ament-Velasquez S.L."/>
            <person name="Kruys A."/>
            <person name="Hutchinson M.I."/>
            <person name="Powell A.J."/>
            <person name="Barry K."/>
            <person name="Miller A.N."/>
            <person name="Grigoriev I.V."/>
            <person name="Debuchy R."/>
            <person name="Gladieux P."/>
            <person name="Hiltunen Thoren M."/>
            <person name="Johannesson H."/>
        </authorList>
    </citation>
    <scope>NUCLEOTIDE SEQUENCE</scope>
    <source>
        <strain evidence="9">CBS 532.94</strain>
    </source>
</reference>
<sequence>MAPTKEFPVCRWELKGQKNAPEQTSEMALTPVSETVFDPDNRRRVAAEDYGQGGKYRAVLKLHMRYKGQKSDDKRWAAGSGWLIAPDLLVTAGHCVYDHVNQLGPATHIKAYVGYHGKKSVQESSVQTRYGKVVITASAWINAKVRINDFALVQLETAFDRISPIKYSSTPAKGSMLLGVVGYPADRLDQNGERGAHMYADFEQVSFDRNVNDGLLAYAISTYAGQSGSPVLRSDDKGSVSGSIATHVAGSGTTNFASPIAADTDNPYRAIVNHFYGSSAPTAVSSHNGISYYNVPLASGESYGDPFTGAWKASLAINGPVPSNILTDGPVFRGPVGSASSILAGTMVGYMGRMSQSAIDNEGRLPKQLPEDTGVCERALIAETALQFLLTGQRLPNDTMKKVLKKTKDLYNKTYPFLHRAAPHLTKDVKESAMRVALDHIRRSEDKTLPSDTPSTEKKQLNPTDESARGDSDVDSKTADFRKRLLNPTYELDGEEGFFDVLGDVINVGMNVLAPPIVKLAPVALNLLSNVLKQESDMDEDDPYKTAQDQELTDLACRALLAEAALEAFIDEADHKTLEEKGFFDFVKTAMQKVGGAVLANAPRMIDAAVPIVKSLLQPDEPGQTGQEKDQDISADDVLGDLDQSKEAPSKPSSEELDVSKYIKDGHTGPRGAPDCWPRRRPSGVSHFVRTRYLASVPRLQASTEKKTAKIPEKADENGDISAQGVIFGDAGQDGIYWEE</sequence>
<organism evidence="9 10">
    <name type="scientific">Achaetomium macrosporum</name>
    <dbReference type="NCBI Taxonomy" id="79813"/>
    <lineage>
        <taxon>Eukaryota</taxon>
        <taxon>Fungi</taxon>
        <taxon>Dikarya</taxon>
        <taxon>Ascomycota</taxon>
        <taxon>Pezizomycotina</taxon>
        <taxon>Sordariomycetes</taxon>
        <taxon>Sordariomycetidae</taxon>
        <taxon>Sordariales</taxon>
        <taxon>Chaetomiaceae</taxon>
        <taxon>Achaetomium</taxon>
    </lineage>
</organism>
<dbReference type="PROSITE" id="PS00134">
    <property type="entry name" value="TRYPSIN_HIS"/>
    <property type="match status" value="1"/>
</dbReference>
<dbReference type="InterPro" id="IPR050966">
    <property type="entry name" value="Glutamyl_endopeptidase"/>
</dbReference>
<keyword evidence="10" id="KW-1185">Reference proteome</keyword>
<feature type="region of interest" description="Disordered" evidence="8">
    <location>
        <begin position="440"/>
        <end position="476"/>
    </location>
</feature>
<dbReference type="InterPro" id="IPR043504">
    <property type="entry name" value="Peptidase_S1_PA_chymotrypsin"/>
</dbReference>
<feature type="region of interest" description="Disordered" evidence="8">
    <location>
        <begin position="703"/>
        <end position="726"/>
    </location>
</feature>
<reference evidence="9" key="2">
    <citation type="submission" date="2023-05" db="EMBL/GenBank/DDBJ databases">
        <authorList>
            <consortium name="Lawrence Berkeley National Laboratory"/>
            <person name="Steindorff A."/>
            <person name="Hensen N."/>
            <person name="Bonometti L."/>
            <person name="Westerberg I."/>
            <person name="Brannstrom I.O."/>
            <person name="Guillou S."/>
            <person name="Cros-Aarteil S."/>
            <person name="Calhoun S."/>
            <person name="Haridas S."/>
            <person name="Kuo A."/>
            <person name="Mondo S."/>
            <person name="Pangilinan J."/>
            <person name="Riley R."/>
            <person name="Labutti K."/>
            <person name="Andreopoulos B."/>
            <person name="Lipzen A."/>
            <person name="Chen C."/>
            <person name="Yanf M."/>
            <person name="Daum C."/>
            <person name="Ng V."/>
            <person name="Clum A."/>
            <person name="Ohm R."/>
            <person name="Martin F."/>
            <person name="Silar P."/>
            <person name="Natvig D."/>
            <person name="Lalanne C."/>
            <person name="Gautier V."/>
            <person name="Ament-Velasquez S.L."/>
            <person name="Kruys A."/>
            <person name="Hutchinson M.I."/>
            <person name="Powell A.J."/>
            <person name="Barry K."/>
            <person name="Miller A.N."/>
            <person name="Grigoriev I.V."/>
            <person name="Debuchy R."/>
            <person name="Gladieux P."/>
            <person name="Thoren M.H."/>
            <person name="Johannesson H."/>
        </authorList>
    </citation>
    <scope>NUCLEOTIDE SEQUENCE</scope>
    <source>
        <strain evidence="9">CBS 532.94</strain>
    </source>
</reference>
<evidence type="ECO:0000313" key="9">
    <source>
        <dbReference type="EMBL" id="KAK4233545.1"/>
    </source>
</evidence>
<protein>
    <recommendedName>
        <fullName evidence="7">Serine protease</fullName>
        <ecNumber evidence="7">3.4.21.-</ecNumber>
    </recommendedName>
</protein>
<dbReference type="Gene3D" id="2.40.10.10">
    <property type="entry name" value="Trypsin-like serine proteases"/>
    <property type="match status" value="2"/>
</dbReference>
<dbReference type="PANTHER" id="PTHR15462">
    <property type="entry name" value="SERINE PROTEASE"/>
    <property type="match status" value="1"/>
</dbReference>
<evidence type="ECO:0000256" key="7">
    <source>
        <dbReference type="RuleBase" id="RU004296"/>
    </source>
</evidence>
<evidence type="ECO:0000256" key="6">
    <source>
        <dbReference type="ARBA" id="ARBA00022825"/>
    </source>
</evidence>
<feature type="compositionally biased region" description="Basic and acidic residues" evidence="8">
    <location>
        <begin position="658"/>
        <end position="668"/>
    </location>
</feature>
<evidence type="ECO:0000256" key="3">
    <source>
        <dbReference type="ARBA" id="ARBA00022670"/>
    </source>
</evidence>
<evidence type="ECO:0000256" key="1">
    <source>
        <dbReference type="ARBA" id="ARBA00007664"/>
    </source>
</evidence>
<dbReference type="GO" id="GO:0006508">
    <property type="term" value="P:proteolysis"/>
    <property type="evidence" value="ECO:0007669"/>
    <property type="project" value="UniProtKB-KW"/>
</dbReference>
<comment type="caution">
    <text evidence="9">The sequence shown here is derived from an EMBL/GenBank/DDBJ whole genome shotgun (WGS) entry which is preliminary data.</text>
</comment>
<keyword evidence="6 7" id="KW-0720">Serine protease</keyword>
<comment type="similarity">
    <text evidence="1">Belongs to the peptidase S1 family.</text>
</comment>
<dbReference type="InterPro" id="IPR008256">
    <property type="entry name" value="Peptidase_S1B"/>
</dbReference>
<dbReference type="InterPro" id="IPR009003">
    <property type="entry name" value="Peptidase_S1_PA"/>
</dbReference>
<gene>
    <name evidence="9" type="ORF">C8A03DRAFT_38736</name>
</gene>
<accession>A0AAN7C1L5</accession>
<dbReference type="GO" id="GO:0004252">
    <property type="term" value="F:serine-type endopeptidase activity"/>
    <property type="evidence" value="ECO:0007669"/>
    <property type="project" value="InterPro"/>
</dbReference>
<dbReference type="EMBL" id="MU860529">
    <property type="protein sequence ID" value="KAK4233545.1"/>
    <property type="molecule type" value="Genomic_DNA"/>
</dbReference>
<dbReference type="EC" id="3.4.21.-" evidence="7"/>
<dbReference type="AlphaFoldDB" id="A0AAN7C1L5"/>
<feature type="compositionally biased region" description="Basic and acidic residues" evidence="8">
    <location>
        <begin position="704"/>
        <end position="717"/>
    </location>
</feature>
<feature type="region of interest" description="Disordered" evidence="8">
    <location>
        <begin position="642"/>
        <end position="681"/>
    </location>
</feature>
<keyword evidence="5 7" id="KW-0378">Hydrolase</keyword>
<keyword evidence="3 7" id="KW-0645">Protease</keyword>
<evidence type="ECO:0000256" key="8">
    <source>
        <dbReference type="SAM" id="MobiDB-lite"/>
    </source>
</evidence>
<evidence type="ECO:0000256" key="2">
    <source>
        <dbReference type="ARBA" id="ARBA00008764"/>
    </source>
</evidence>
<name>A0AAN7C1L5_9PEZI</name>
<dbReference type="Proteomes" id="UP001303760">
    <property type="component" value="Unassembled WGS sequence"/>
</dbReference>
<dbReference type="PRINTS" id="PR00839">
    <property type="entry name" value="V8PROTEASE"/>
</dbReference>
<dbReference type="PANTHER" id="PTHR15462:SF8">
    <property type="entry name" value="SERINE PROTEASE"/>
    <property type="match status" value="1"/>
</dbReference>
<evidence type="ECO:0000256" key="5">
    <source>
        <dbReference type="ARBA" id="ARBA00022801"/>
    </source>
</evidence>
<dbReference type="InterPro" id="IPR018114">
    <property type="entry name" value="TRYPSIN_HIS"/>
</dbReference>
<dbReference type="Pfam" id="PF13365">
    <property type="entry name" value="Trypsin_2"/>
    <property type="match status" value="1"/>
</dbReference>
<keyword evidence="4" id="KW-0732">Signal</keyword>